<dbReference type="SUPFAM" id="SSF49299">
    <property type="entry name" value="PKD domain"/>
    <property type="match status" value="2"/>
</dbReference>
<sequence>MKKILTSAALCGLIGLVSCQEESKKSIEKDFSFDASTQTAIVGETVTFTDYSINVDSRTWTFPDGSPASSEEAVVDVTFNSAGEKKVNLTVTYADGTEDSGTMTVSVLDPMSAEIAVAGLTERGCAKKGAEIAFSLENVAGGPTSYEWTFPGGTPETSTEASPKVVWNDQINNVEVSCRLTRETDGAAITVTKNIIAGNYPMFTVDSEYNLDVFGFEQGETNKVWYNWGNFPTAVPNDPAGEHPEIMTIADGGANGTAKCMKIDISQCYGDCVWEFAHRNNWPNNPWLTSGEKYELSLWFRADLPAEGTMAGCMWLNIFTFVPDYLNDPLRALKASDSWSAVFDGDEFTVTSQTKLWEGAITTIGGTAEAPEFNGLFTTEWQKYTFEFTVEEGNAGDIFKNCYLAFGLTGVGATVYVDEIQLNLIEE</sequence>
<gene>
    <name evidence="2" type="ORF">IAB75_11795</name>
</gene>
<evidence type="ECO:0000313" key="2">
    <source>
        <dbReference type="EMBL" id="MBO8484772.1"/>
    </source>
</evidence>
<accession>A0A940DUT6</accession>
<organism evidence="2 3">
    <name type="scientific">Candidatus Cryptobacteroides avicola</name>
    <dbReference type="NCBI Taxonomy" id="2840757"/>
    <lineage>
        <taxon>Bacteria</taxon>
        <taxon>Pseudomonadati</taxon>
        <taxon>Bacteroidota</taxon>
        <taxon>Bacteroidia</taxon>
        <taxon>Bacteroidales</taxon>
        <taxon>Candidatus Cryptobacteroides</taxon>
    </lineage>
</organism>
<feature type="domain" description="PKD" evidence="1">
    <location>
        <begin position="59"/>
        <end position="114"/>
    </location>
</feature>
<dbReference type="CDD" id="cd00146">
    <property type="entry name" value="PKD"/>
    <property type="match status" value="1"/>
</dbReference>
<dbReference type="PROSITE" id="PS51257">
    <property type="entry name" value="PROKAR_LIPOPROTEIN"/>
    <property type="match status" value="1"/>
</dbReference>
<dbReference type="AlphaFoldDB" id="A0A940DUT6"/>
<dbReference type="InterPro" id="IPR000601">
    <property type="entry name" value="PKD_dom"/>
</dbReference>
<dbReference type="InterPro" id="IPR035986">
    <property type="entry name" value="PKD_dom_sf"/>
</dbReference>
<reference evidence="2" key="2">
    <citation type="journal article" date="2021" name="PeerJ">
        <title>Extensive microbial diversity within the chicken gut microbiome revealed by metagenomics and culture.</title>
        <authorList>
            <person name="Gilroy R."/>
            <person name="Ravi A."/>
            <person name="Getino M."/>
            <person name="Pursley I."/>
            <person name="Horton D.L."/>
            <person name="Alikhan N.F."/>
            <person name="Baker D."/>
            <person name="Gharbi K."/>
            <person name="Hall N."/>
            <person name="Watson M."/>
            <person name="Adriaenssens E.M."/>
            <person name="Foster-Nyarko E."/>
            <person name="Jarju S."/>
            <person name="Secka A."/>
            <person name="Antonio M."/>
            <person name="Oren A."/>
            <person name="Chaudhuri R.R."/>
            <person name="La Ragione R."/>
            <person name="Hildebrand F."/>
            <person name="Pallen M.J."/>
        </authorList>
    </citation>
    <scope>NUCLEOTIDE SEQUENCE</scope>
    <source>
        <strain evidence="2">G3-8215</strain>
    </source>
</reference>
<evidence type="ECO:0000259" key="1">
    <source>
        <dbReference type="PROSITE" id="PS50093"/>
    </source>
</evidence>
<evidence type="ECO:0000313" key="3">
    <source>
        <dbReference type="Proteomes" id="UP000725002"/>
    </source>
</evidence>
<name>A0A940DUT6_9BACT</name>
<dbReference type="InterPro" id="IPR013783">
    <property type="entry name" value="Ig-like_fold"/>
</dbReference>
<comment type="caution">
    <text evidence="2">The sequence shown here is derived from an EMBL/GenBank/DDBJ whole genome shotgun (WGS) entry which is preliminary data.</text>
</comment>
<dbReference type="InterPro" id="IPR022409">
    <property type="entry name" value="PKD/Chitinase_dom"/>
</dbReference>
<reference evidence="2" key="1">
    <citation type="submission" date="2020-10" db="EMBL/GenBank/DDBJ databases">
        <authorList>
            <person name="Gilroy R."/>
        </authorList>
    </citation>
    <scope>NUCLEOTIDE SEQUENCE</scope>
    <source>
        <strain evidence="2">G3-8215</strain>
    </source>
</reference>
<dbReference type="SMART" id="SM00089">
    <property type="entry name" value="PKD"/>
    <property type="match status" value="1"/>
</dbReference>
<dbReference type="EMBL" id="JADILV010000085">
    <property type="protein sequence ID" value="MBO8484772.1"/>
    <property type="molecule type" value="Genomic_DNA"/>
</dbReference>
<protein>
    <recommendedName>
        <fullName evidence="1">PKD domain-containing protein</fullName>
    </recommendedName>
</protein>
<dbReference type="Gene3D" id="2.60.120.260">
    <property type="entry name" value="Galactose-binding domain-like"/>
    <property type="match status" value="1"/>
</dbReference>
<dbReference type="PROSITE" id="PS50093">
    <property type="entry name" value="PKD"/>
    <property type="match status" value="1"/>
</dbReference>
<proteinExistence type="predicted"/>
<dbReference type="Gene3D" id="2.60.40.10">
    <property type="entry name" value="Immunoglobulins"/>
    <property type="match status" value="1"/>
</dbReference>
<dbReference type="Pfam" id="PF18911">
    <property type="entry name" value="PKD_4"/>
    <property type="match status" value="1"/>
</dbReference>
<dbReference type="Proteomes" id="UP000725002">
    <property type="component" value="Unassembled WGS sequence"/>
</dbReference>